<evidence type="ECO:0000313" key="2">
    <source>
        <dbReference type="EMBL" id="PWR74333.1"/>
    </source>
</evidence>
<dbReference type="RefSeq" id="WP_109967612.1">
    <property type="nucleotide sequence ID" value="NZ_CP176093.1"/>
</dbReference>
<evidence type="ECO:0000313" key="3">
    <source>
        <dbReference type="Proteomes" id="UP000245657"/>
    </source>
</evidence>
<accession>A0A2V2NG85</accession>
<dbReference type="InterPro" id="IPR002491">
    <property type="entry name" value="ABC_transptr_periplasmic_BD"/>
</dbReference>
<protein>
    <submittedName>
        <fullName evidence="2">Iron ABC transporter substrate-binding protein</fullName>
    </submittedName>
</protein>
<evidence type="ECO:0000259" key="1">
    <source>
        <dbReference type="PROSITE" id="PS50983"/>
    </source>
</evidence>
<dbReference type="Gene3D" id="3.40.50.1980">
    <property type="entry name" value="Nitrogenase molybdenum iron protein domain"/>
    <property type="match status" value="2"/>
</dbReference>
<dbReference type="Proteomes" id="UP000245657">
    <property type="component" value="Unassembled WGS sequence"/>
</dbReference>
<dbReference type="EMBL" id="QGMY01000002">
    <property type="protein sequence ID" value="PWR74333.1"/>
    <property type="molecule type" value="Genomic_DNA"/>
</dbReference>
<dbReference type="PANTHER" id="PTHR30535:SF34">
    <property type="entry name" value="MOLYBDATE-BINDING PROTEIN MOLA"/>
    <property type="match status" value="1"/>
</dbReference>
<dbReference type="PROSITE" id="PS50983">
    <property type="entry name" value="FE_B12_PBP"/>
    <property type="match status" value="1"/>
</dbReference>
<sequence>MKIKIISLMIVVLICMGTPAVVFAEQNKTVTITDLIGRTVDIPETVHHVAALSGPGPEKVFLLGGIDKLALVPPFYKGNSWATKIIPGIKNIPSDSIDDPSIEGLLNQSIDVVLFCDYPKPIEKMTDAGIPVVVTLATTPETEPQSIDEFKDNFKKDISIYGDVLGPDAKAKAKKFNTYFDEKVNPILNITSSIPENEKPKVYYVRGPDALTTHGKNTNTAWLVSMAGGHLVSDQLQDMMPKVSIEQVISWNPDIIVMGRVNSTSLIMDDPKWKDIKAVKEGKVYTNPDGVMSWDYSSEGVLLLEYLAKMFYPDKFSNIDMIKEIKEFYSTFYNYSLTDDEADRILNHLSPA</sequence>
<keyword evidence="3" id="KW-1185">Reference proteome</keyword>
<dbReference type="Pfam" id="PF01497">
    <property type="entry name" value="Peripla_BP_2"/>
    <property type="match status" value="1"/>
</dbReference>
<dbReference type="GeneID" id="97549715"/>
<dbReference type="AlphaFoldDB" id="A0A2V2NG85"/>
<comment type="caution">
    <text evidence="2">The sequence shown here is derived from an EMBL/GenBank/DDBJ whole genome shotgun (WGS) entry which is preliminary data.</text>
</comment>
<reference evidence="2 3" key="1">
    <citation type="submission" date="2018-05" db="EMBL/GenBank/DDBJ databases">
        <title>Draft genome of Methanospirillum lacunae Ki8-1.</title>
        <authorList>
            <person name="Dueholm M.S."/>
            <person name="Nielsen P.H."/>
            <person name="Bakmann L.F."/>
            <person name="Otzen D.E."/>
        </authorList>
    </citation>
    <scope>NUCLEOTIDE SEQUENCE [LARGE SCALE GENOMIC DNA]</scope>
    <source>
        <strain evidence="2 3">Ki8-1</strain>
    </source>
</reference>
<dbReference type="SUPFAM" id="SSF53807">
    <property type="entry name" value="Helical backbone' metal receptor"/>
    <property type="match status" value="1"/>
</dbReference>
<gene>
    <name evidence="2" type="ORF">DK846_04075</name>
</gene>
<feature type="domain" description="Fe/B12 periplasmic-binding" evidence="1">
    <location>
        <begin position="48"/>
        <end position="315"/>
    </location>
</feature>
<proteinExistence type="predicted"/>
<dbReference type="PANTHER" id="PTHR30535">
    <property type="entry name" value="VITAMIN B12-BINDING PROTEIN"/>
    <property type="match status" value="1"/>
</dbReference>
<organism evidence="2 3">
    <name type="scientific">Methanospirillum lacunae</name>
    <dbReference type="NCBI Taxonomy" id="668570"/>
    <lineage>
        <taxon>Archaea</taxon>
        <taxon>Methanobacteriati</taxon>
        <taxon>Methanobacteriota</taxon>
        <taxon>Stenosarchaea group</taxon>
        <taxon>Methanomicrobia</taxon>
        <taxon>Methanomicrobiales</taxon>
        <taxon>Methanospirillaceae</taxon>
        <taxon>Methanospirillum</taxon>
    </lineage>
</organism>
<name>A0A2V2NG85_9EURY</name>
<dbReference type="Gene3D" id="1.20.58.2180">
    <property type="match status" value="1"/>
</dbReference>
<dbReference type="InterPro" id="IPR050902">
    <property type="entry name" value="ABC_Transporter_SBP"/>
</dbReference>
<dbReference type="OrthoDB" id="24039at2157"/>